<dbReference type="GO" id="GO:0004519">
    <property type="term" value="F:endonuclease activity"/>
    <property type="evidence" value="ECO:0007669"/>
    <property type="project" value="UniProtKB-KW"/>
</dbReference>
<gene>
    <name evidence="6" type="ORF">D1B31_16220</name>
</gene>
<evidence type="ECO:0000256" key="1">
    <source>
        <dbReference type="ARBA" id="ARBA00022722"/>
    </source>
</evidence>
<keyword evidence="6" id="KW-0255">Endonuclease</keyword>
<name>A0A417YR32_9BACI</name>
<feature type="domain" description="HNH nuclease" evidence="5">
    <location>
        <begin position="46"/>
        <end position="101"/>
    </location>
</feature>
<dbReference type="GO" id="GO:0005829">
    <property type="term" value="C:cytosol"/>
    <property type="evidence" value="ECO:0007669"/>
    <property type="project" value="TreeGrafter"/>
</dbReference>
<evidence type="ECO:0000259" key="5">
    <source>
        <dbReference type="SMART" id="SM00507"/>
    </source>
</evidence>
<dbReference type="GO" id="GO:0016787">
    <property type="term" value="F:hydrolase activity"/>
    <property type="evidence" value="ECO:0007669"/>
    <property type="project" value="UniProtKB-KW"/>
</dbReference>
<dbReference type="Gene3D" id="1.10.30.50">
    <property type="match status" value="1"/>
</dbReference>
<dbReference type="RefSeq" id="WP_118922277.1">
    <property type="nucleotide sequence ID" value="NZ_QWEG01000010.1"/>
</dbReference>
<proteinExistence type="inferred from homology"/>
<comment type="caution">
    <text evidence="6">The sequence shown here is derived from an EMBL/GenBank/DDBJ whole genome shotgun (WGS) entry which is preliminary data.</text>
</comment>
<dbReference type="OrthoDB" id="9811997at2"/>
<sequence length="122" mass="14623">MKYCGEQGCKVLITSGRYCDNHRRRRKDKPVYSKNKSFYNTQAWKDLKAYCYQRDKGCCLRCGKFVFGRRAHHHHIVPIQINPRLKLDPDNIMTLCPQCHMIVENETNEKYRPKPKFDWKLS</sequence>
<dbReference type="GO" id="GO:0008270">
    <property type="term" value="F:zinc ion binding"/>
    <property type="evidence" value="ECO:0007669"/>
    <property type="project" value="InterPro"/>
</dbReference>
<dbReference type="InterPro" id="IPR002711">
    <property type="entry name" value="HNH"/>
</dbReference>
<dbReference type="CDD" id="cd00085">
    <property type="entry name" value="HNHc"/>
    <property type="match status" value="1"/>
</dbReference>
<protein>
    <recommendedName>
        <fullName evidence="4">Putative HNH nuclease YajD</fullName>
    </recommendedName>
</protein>
<dbReference type="AlphaFoldDB" id="A0A417YR32"/>
<dbReference type="InterPro" id="IPR003615">
    <property type="entry name" value="HNH_nuc"/>
</dbReference>
<dbReference type="PANTHER" id="PTHR41286:SF1">
    <property type="entry name" value="HNH NUCLEASE YAJD-RELATED"/>
    <property type="match status" value="1"/>
</dbReference>
<reference evidence="6 7" key="1">
    <citation type="journal article" date="2017" name="Int. J. Syst. Evol. Microbiol.">
        <title>Bacillus notoginsengisoli sp. nov., a novel bacterium isolated from the rhizosphere of Panax notoginseng.</title>
        <authorList>
            <person name="Zhang M.Y."/>
            <person name="Cheng J."/>
            <person name="Cai Y."/>
            <person name="Zhang T.Y."/>
            <person name="Wu Y.Y."/>
            <person name="Manikprabhu D."/>
            <person name="Li W.J."/>
            <person name="Zhang Y.X."/>
        </authorList>
    </citation>
    <scope>NUCLEOTIDE SEQUENCE [LARGE SCALE GENOMIC DNA]</scope>
    <source>
        <strain evidence="6 7">JCM 30743</strain>
    </source>
</reference>
<dbReference type="SMART" id="SM00507">
    <property type="entry name" value="HNHc"/>
    <property type="match status" value="1"/>
</dbReference>
<evidence type="ECO:0000256" key="4">
    <source>
        <dbReference type="ARBA" id="ARBA00040194"/>
    </source>
</evidence>
<organism evidence="6 7">
    <name type="scientific">Neobacillus notoginsengisoli</name>
    <dbReference type="NCBI Taxonomy" id="1578198"/>
    <lineage>
        <taxon>Bacteria</taxon>
        <taxon>Bacillati</taxon>
        <taxon>Bacillota</taxon>
        <taxon>Bacilli</taxon>
        <taxon>Bacillales</taxon>
        <taxon>Bacillaceae</taxon>
        <taxon>Neobacillus</taxon>
    </lineage>
</organism>
<dbReference type="GO" id="GO:0003676">
    <property type="term" value="F:nucleic acid binding"/>
    <property type="evidence" value="ECO:0007669"/>
    <property type="project" value="InterPro"/>
</dbReference>
<dbReference type="EMBL" id="QWEG01000010">
    <property type="protein sequence ID" value="RHW37311.1"/>
    <property type="molecule type" value="Genomic_DNA"/>
</dbReference>
<comment type="similarity">
    <text evidence="3">Belongs to the HNH nuclease family.</text>
</comment>
<keyword evidence="2" id="KW-0378">Hydrolase</keyword>
<evidence type="ECO:0000256" key="3">
    <source>
        <dbReference type="ARBA" id="ARBA00038412"/>
    </source>
</evidence>
<dbReference type="Pfam" id="PF01844">
    <property type="entry name" value="HNH"/>
    <property type="match status" value="1"/>
</dbReference>
<dbReference type="PANTHER" id="PTHR41286">
    <property type="entry name" value="HNH NUCLEASE YAJD-RELATED"/>
    <property type="match status" value="1"/>
</dbReference>
<accession>A0A417YR32</accession>
<dbReference type="Proteomes" id="UP000284416">
    <property type="component" value="Unassembled WGS sequence"/>
</dbReference>
<evidence type="ECO:0000313" key="7">
    <source>
        <dbReference type="Proteomes" id="UP000284416"/>
    </source>
</evidence>
<keyword evidence="7" id="KW-1185">Reference proteome</keyword>
<keyword evidence="1" id="KW-0540">Nuclease</keyword>
<evidence type="ECO:0000256" key="2">
    <source>
        <dbReference type="ARBA" id="ARBA00022801"/>
    </source>
</evidence>
<evidence type="ECO:0000313" key="6">
    <source>
        <dbReference type="EMBL" id="RHW37311.1"/>
    </source>
</evidence>